<dbReference type="CDD" id="cd04275">
    <property type="entry name" value="ZnMc_pappalysin_like"/>
    <property type="match status" value="1"/>
</dbReference>
<keyword evidence="3" id="KW-0479">Metal-binding</keyword>
<evidence type="ECO:0000256" key="8">
    <source>
        <dbReference type="ARBA" id="ARBA00023157"/>
    </source>
</evidence>
<comment type="similarity">
    <text evidence="1">Belongs to the peptidase M43B family.</text>
</comment>
<keyword evidence="7" id="KW-0482">Metalloprotease</keyword>
<keyword evidence="12" id="KW-1185">Reference proteome</keyword>
<evidence type="ECO:0000256" key="4">
    <source>
        <dbReference type="ARBA" id="ARBA00022729"/>
    </source>
</evidence>
<dbReference type="NCBIfam" id="NF038128">
    <property type="entry name" value="choice_anch_J"/>
    <property type="match status" value="1"/>
</dbReference>
<dbReference type="Proteomes" id="UP000649799">
    <property type="component" value="Unassembled WGS sequence"/>
</dbReference>
<evidence type="ECO:0000256" key="3">
    <source>
        <dbReference type="ARBA" id="ARBA00022723"/>
    </source>
</evidence>
<dbReference type="Gene3D" id="3.40.390.10">
    <property type="entry name" value="Collagenase (Catalytic Domain)"/>
    <property type="match status" value="1"/>
</dbReference>
<dbReference type="RefSeq" id="WP_166144913.1">
    <property type="nucleotide sequence ID" value="NZ_JAANYN010000002.1"/>
</dbReference>
<dbReference type="PANTHER" id="PTHR47466">
    <property type="match status" value="1"/>
</dbReference>
<dbReference type="EMBL" id="JAANYN010000002">
    <property type="protein sequence ID" value="NHE56691.1"/>
    <property type="molecule type" value="Genomic_DNA"/>
</dbReference>
<keyword evidence="6" id="KW-0862">Zinc</keyword>
<evidence type="ECO:0000256" key="1">
    <source>
        <dbReference type="ARBA" id="ARBA00008721"/>
    </source>
</evidence>
<dbReference type="InterPro" id="IPR026444">
    <property type="entry name" value="Secre_tail"/>
</dbReference>
<evidence type="ECO:0000313" key="12">
    <source>
        <dbReference type="Proteomes" id="UP000649799"/>
    </source>
</evidence>
<evidence type="ECO:0000259" key="9">
    <source>
        <dbReference type="Pfam" id="PF05572"/>
    </source>
</evidence>
<comment type="caution">
    <text evidence="11">The sequence shown here is derived from an EMBL/GenBank/DDBJ whole genome shotgun (WGS) entry which is preliminary data.</text>
</comment>
<keyword evidence="4" id="KW-0732">Signal</keyword>
<name>A0ABX0H4D5_9BACT</name>
<evidence type="ECO:0000256" key="2">
    <source>
        <dbReference type="ARBA" id="ARBA00022670"/>
    </source>
</evidence>
<keyword evidence="5" id="KW-0378">Hydrolase</keyword>
<sequence>MVNFKQALVRLFVPVLFFFTGISSFSYSQVNPTPQHVHTEQCGAVFLEEKQASQLGYFGSKTYFESWFEDKRAQLRKQNSGRRILNEGIRQIPVVVHIIHQGEPVGEGANISEAQVLDQMRILNEDFQQRNENFSITPDEFLGVAASADIEFVLAKQRPDGLPTNGINRVQGPKSMYSSRDAALVADLVSWTPEEYLNIWVLPLVDIQLGYASFPVSDELEGLDNPPTFRNLDGVGIDTYHFGSIGNVEETSLGRTATHELGHFLGLRHIWGDGGCEVDDFVADTPLQDSPNASCRINIPPRESCGSRDMVENYMDYTPDQCMSLFTAGQVERMNVILEFSPRRNSLLTSRALQEPEMQELDLALEKFLSPVGFNCDLEVHTQVRVINTGRSGISEVRLAVVLNGEIQNNQLFEVELATEESAVLTFDPVMFEAGENVLEVEILEVNGTQDMNPFNNSLVTSPDFVQEDNLPYVYPGHDANMAWDIVNEDNAVTWQSISRLIDGEQEDLFYVNSFNYNGSGELDYLISPRFDLTDIPSPQLSFEMAYAPYNNPILQENLLVAISTDCGNTFDLLSAPYNKTEESLATQPVTQNEFFPNAQNQFRKEILNLSPYAGNPDVRIAFVSINGFGNNLFIKDIAIAEEEIFKYDFSLTGIENPLPVVSRLPQQERLSLTNEGNLDIQRFRIIRSSNVLLLDTLNIEEQLNAGESVNLTVPNDNALRYGLNRLNFILRDPNFDQNQPQADELDFYFRLDSSRIRSPWRADFDSNTNQLESWVSINPEENLSAWNFIGEINRESNLLRLTRMQAGNSYWLASPEFSLEGTSRASMFFNWAGIGFDPESNASFSVWASTNGGYSGLQLWESRGNELEKLTGPPGFFPDNKNQFEKTYINLNQFAGRENVRIYFKVDGVDDPESVLYLDDIEVFLSDNPNPVEPEIDELLVYPNPTADIFNIAFNLEDYDDVRIRFYSATGNLAYDVDFPNTLNQTYSFSKDLLGSGLFIVEISGSRIFTTKKLIIQ</sequence>
<evidence type="ECO:0000259" key="10">
    <source>
        <dbReference type="Pfam" id="PF18962"/>
    </source>
</evidence>
<feature type="domain" description="Peptidase M43 pregnancy-associated plasma-A" evidence="9">
    <location>
        <begin position="247"/>
        <end position="338"/>
    </location>
</feature>
<reference evidence="11 12" key="1">
    <citation type="submission" date="2020-03" db="EMBL/GenBank/DDBJ databases">
        <title>Cyclobacterium plantarum sp. nov., a marine bacterium isolated from a coastal-marine wetland.</title>
        <authorList>
            <person name="Sanchez-Porro C."/>
            <person name="Ventosa A."/>
            <person name="Amoozegar M."/>
        </authorList>
    </citation>
    <scope>NUCLEOTIDE SEQUENCE [LARGE SCALE GENOMIC DNA]</scope>
    <source>
        <strain evidence="11 12">GBPx2</strain>
    </source>
</reference>
<dbReference type="InterPro" id="IPR008754">
    <property type="entry name" value="Peptidase_M43"/>
</dbReference>
<evidence type="ECO:0000256" key="5">
    <source>
        <dbReference type="ARBA" id="ARBA00022801"/>
    </source>
</evidence>
<organism evidence="11 12">
    <name type="scientific">Cyclobacterium plantarum</name>
    <dbReference type="NCBI Taxonomy" id="2716263"/>
    <lineage>
        <taxon>Bacteria</taxon>
        <taxon>Pseudomonadati</taxon>
        <taxon>Bacteroidota</taxon>
        <taxon>Cytophagia</taxon>
        <taxon>Cytophagales</taxon>
        <taxon>Cyclobacteriaceae</taxon>
        <taxon>Cyclobacterium</taxon>
    </lineage>
</organism>
<protein>
    <submittedName>
        <fullName evidence="11">T9SS type A sorting domain-containing protein</fullName>
    </submittedName>
</protein>
<dbReference type="PANTHER" id="PTHR47466:SF1">
    <property type="entry name" value="METALLOPROTEASE MEP1 (AFU_ORTHOLOGUE AFUA_1G07730)-RELATED"/>
    <property type="match status" value="1"/>
</dbReference>
<gene>
    <name evidence="11" type="ORF">G9Q97_07680</name>
</gene>
<evidence type="ECO:0000313" key="11">
    <source>
        <dbReference type="EMBL" id="NHE56691.1"/>
    </source>
</evidence>
<dbReference type="Gene3D" id="2.60.120.260">
    <property type="entry name" value="Galactose-binding domain-like"/>
    <property type="match status" value="1"/>
</dbReference>
<evidence type="ECO:0000256" key="7">
    <source>
        <dbReference type="ARBA" id="ARBA00023049"/>
    </source>
</evidence>
<keyword evidence="8" id="KW-1015">Disulfide bond</keyword>
<proteinExistence type="inferred from homology"/>
<dbReference type="Pfam" id="PF05572">
    <property type="entry name" value="Peptidase_M43"/>
    <property type="match status" value="1"/>
</dbReference>
<dbReference type="NCBIfam" id="TIGR04183">
    <property type="entry name" value="Por_Secre_tail"/>
    <property type="match status" value="1"/>
</dbReference>
<dbReference type="Pfam" id="PF18962">
    <property type="entry name" value="Por_Secre_tail"/>
    <property type="match status" value="1"/>
</dbReference>
<dbReference type="SUPFAM" id="SSF55486">
    <property type="entry name" value="Metalloproteases ('zincins'), catalytic domain"/>
    <property type="match status" value="1"/>
</dbReference>
<feature type="domain" description="Secretion system C-terminal sorting" evidence="10">
    <location>
        <begin position="942"/>
        <end position="1017"/>
    </location>
</feature>
<accession>A0ABX0H4D5</accession>
<keyword evidence="2" id="KW-0645">Protease</keyword>
<evidence type="ECO:0000256" key="6">
    <source>
        <dbReference type="ARBA" id="ARBA00022833"/>
    </source>
</evidence>
<dbReference type="InterPro" id="IPR024079">
    <property type="entry name" value="MetalloPept_cat_dom_sf"/>
</dbReference>